<accession>A0A8T0DGR6</accession>
<name>A0A8T0DGR6_9TREM</name>
<comment type="caution">
    <text evidence="1">The sequence shown here is derived from an EMBL/GenBank/DDBJ whole genome shotgun (WGS) entry which is preliminary data.</text>
</comment>
<dbReference type="AlphaFoldDB" id="A0A8T0DGR6"/>
<organism evidence="1 2">
    <name type="scientific">Paragonimus westermani</name>
    <dbReference type="NCBI Taxonomy" id="34504"/>
    <lineage>
        <taxon>Eukaryota</taxon>
        <taxon>Metazoa</taxon>
        <taxon>Spiralia</taxon>
        <taxon>Lophotrochozoa</taxon>
        <taxon>Platyhelminthes</taxon>
        <taxon>Trematoda</taxon>
        <taxon>Digenea</taxon>
        <taxon>Plagiorchiida</taxon>
        <taxon>Troglotremata</taxon>
        <taxon>Troglotrematidae</taxon>
        <taxon>Paragonimus</taxon>
    </lineage>
</organism>
<dbReference type="Proteomes" id="UP000699462">
    <property type="component" value="Unassembled WGS sequence"/>
</dbReference>
<proteinExistence type="predicted"/>
<protein>
    <submittedName>
        <fullName evidence="1">Uncharacterized protein</fullName>
    </submittedName>
</protein>
<reference evidence="1 2" key="1">
    <citation type="submission" date="2019-07" db="EMBL/GenBank/DDBJ databases">
        <title>Annotation for the trematode Paragonimus westermani.</title>
        <authorList>
            <person name="Choi Y.-J."/>
        </authorList>
    </citation>
    <scope>NUCLEOTIDE SEQUENCE [LARGE SCALE GENOMIC DNA]</scope>
    <source>
        <strain evidence="1">180907_Pwestermani</strain>
    </source>
</reference>
<evidence type="ECO:0000313" key="1">
    <source>
        <dbReference type="EMBL" id="KAF8567033.1"/>
    </source>
</evidence>
<dbReference type="EMBL" id="JTDF01004280">
    <property type="protein sequence ID" value="KAF8567033.1"/>
    <property type="molecule type" value="Genomic_DNA"/>
</dbReference>
<evidence type="ECO:0000313" key="2">
    <source>
        <dbReference type="Proteomes" id="UP000699462"/>
    </source>
</evidence>
<sequence>MSIGSLRHSVLLVGMRWWKSLDAVAYVGNNDNYMTVASISPFYAMPAASIVFCGTIPAVLTTSPDIELHASCHFQRQSSQQYQRPICTGYANMLVSEGESKYTPALRILDTRDSSRIFPLHLVSNISGAWRPHGDHRSLSKITTLD</sequence>
<gene>
    <name evidence="1" type="ORF">P879_08901</name>
</gene>
<keyword evidence="2" id="KW-1185">Reference proteome</keyword>